<sequence>MEIASELLATPSDHQSDDVKNVVTALGSNRLKEALDDSTKRRRQDYKATSVNLSLKHGLASGTYSKKSLIMASIIGSKSKSFMIMSIPPQGEPLIYRLVPNGSFSNLPFNNNPQNFNNQSNLEGLVSNFMASQDTRLSKFEADFKQQQSKMTNEINIFLKTINDRITGALPSDTVKNSKLNVNSTFSLLSARSYLMEDPQSSSRRGFLASANVVLDYKKAKVSVEEGVTRSIFGVKEINLSDEEIPCWTTLGKRESYTPRPSTDGIDSVLSPFKDVLVFRKMVEFLGAIPFNIKRNMWESKELIKKKIDWNKPPKEGDGAWHIRIELIDPRRRNFQKDLSINSHH</sequence>
<organism evidence="1">
    <name type="scientific">Tanacetum cinerariifolium</name>
    <name type="common">Dalmatian daisy</name>
    <name type="synonym">Chrysanthemum cinerariifolium</name>
    <dbReference type="NCBI Taxonomy" id="118510"/>
    <lineage>
        <taxon>Eukaryota</taxon>
        <taxon>Viridiplantae</taxon>
        <taxon>Streptophyta</taxon>
        <taxon>Embryophyta</taxon>
        <taxon>Tracheophyta</taxon>
        <taxon>Spermatophyta</taxon>
        <taxon>Magnoliopsida</taxon>
        <taxon>eudicotyledons</taxon>
        <taxon>Gunneridae</taxon>
        <taxon>Pentapetalae</taxon>
        <taxon>asterids</taxon>
        <taxon>campanulids</taxon>
        <taxon>Asterales</taxon>
        <taxon>Asteraceae</taxon>
        <taxon>Asteroideae</taxon>
        <taxon>Anthemideae</taxon>
        <taxon>Anthemidinae</taxon>
        <taxon>Tanacetum</taxon>
    </lineage>
</organism>
<comment type="caution">
    <text evidence="1">The sequence shown here is derived from an EMBL/GenBank/DDBJ whole genome shotgun (WGS) entry which is preliminary data.</text>
</comment>
<dbReference type="EMBL" id="BKCJ010000440">
    <property type="protein sequence ID" value="GEU33224.1"/>
    <property type="molecule type" value="Genomic_DNA"/>
</dbReference>
<accession>A0A6L2JBZ3</accession>
<reference evidence="1" key="1">
    <citation type="journal article" date="2019" name="Sci. Rep.">
        <title>Draft genome of Tanacetum cinerariifolium, the natural source of mosquito coil.</title>
        <authorList>
            <person name="Yamashiro T."/>
            <person name="Shiraishi A."/>
            <person name="Satake H."/>
            <person name="Nakayama K."/>
        </authorList>
    </citation>
    <scope>NUCLEOTIDE SEQUENCE</scope>
</reference>
<name>A0A6L2JBZ3_TANCI</name>
<protein>
    <recommendedName>
        <fullName evidence="2">MAK10-like protein</fullName>
    </recommendedName>
</protein>
<dbReference type="AlphaFoldDB" id="A0A6L2JBZ3"/>
<proteinExistence type="predicted"/>
<evidence type="ECO:0008006" key="2">
    <source>
        <dbReference type="Google" id="ProtNLM"/>
    </source>
</evidence>
<gene>
    <name evidence="1" type="ORF">Tci_005202</name>
</gene>
<evidence type="ECO:0000313" key="1">
    <source>
        <dbReference type="EMBL" id="GEU33224.1"/>
    </source>
</evidence>